<organism evidence="2 3">
    <name type="scientific">Streptomyces doebereineriae</name>
    <dbReference type="NCBI Taxonomy" id="3075528"/>
    <lineage>
        <taxon>Bacteria</taxon>
        <taxon>Bacillati</taxon>
        <taxon>Actinomycetota</taxon>
        <taxon>Actinomycetes</taxon>
        <taxon>Kitasatosporales</taxon>
        <taxon>Streptomycetaceae</taxon>
        <taxon>Streptomyces</taxon>
    </lineage>
</organism>
<name>A0ABU2V945_9ACTN</name>
<feature type="compositionally biased region" description="Basic and acidic residues" evidence="1">
    <location>
        <begin position="24"/>
        <end position="33"/>
    </location>
</feature>
<dbReference type="RefSeq" id="WP_311715234.1">
    <property type="nucleotide sequence ID" value="NZ_JAVREZ010000005.1"/>
</dbReference>
<gene>
    <name evidence="2" type="ORF">RNB18_16215</name>
</gene>
<evidence type="ECO:0000313" key="3">
    <source>
        <dbReference type="Proteomes" id="UP001183824"/>
    </source>
</evidence>
<evidence type="ECO:0000313" key="2">
    <source>
        <dbReference type="EMBL" id="MDT0481719.1"/>
    </source>
</evidence>
<protein>
    <submittedName>
        <fullName evidence="2">Uncharacterized protein</fullName>
    </submittedName>
</protein>
<comment type="caution">
    <text evidence="2">The sequence shown here is derived from an EMBL/GenBank/DDBJ whole genome shotgun (WGS) entry which is preliminary data.</text>
</comment>
<accession>A0ABU2V945</accession>
<proteinExistence type="predicted"/>
<dbReference type="Proteomes" id="UP001183824">
    <property type="component" value="Unassembled WGS sequence"/>
</dbReference>
<keyword evidence="3" id="KW-1185">Reference proteome</keyword>
<sequence>MLAVSVLGLRLGMPGDGTKPSSSTERRASDDLAQRFAPGFNSR</sequence>
<evidence type="ECO:0000256" key="1">
    <source>
        <dbReference type="SAM" id="MobiDB-lite"/>
    </source>
</evidence>
<feature type="region of interest" description="Disordered" evidence="1">
    <location>
        <begin position="1"/>
        <end position="43"/>
    </location>
</feature>
<reference evidence="3" key="1">
    <citation type="submission" date="2023-07" db="EMBL/GenBank/DDBJ databases">
        <title>30 novel species of actinomycetes from the DSMZ collection.</title>
        <authorList>
            <person name="Nouioui I."/>
        </authorList>
    </citation>
    <scope>NUCLEOTIDE SEQUENCE [LARGE SCALE GENOMIC DNA]</scope>
    <source>
        <strain evidence="3">DSM 41640</strain>
    </source>
</reference>
<dbReference type="EMBL" id="JAVREZ010000005">
    <property type="protein sequence ID" value="MDT0481719.1"/>
    <property type="molecule type" value="Genomic_DNA"/>
</dbReference>